<dbReference type="PANTHER" id="PTHR42711:SF5">
    <property type="entry name" value="ABC TRANSPORTER ATP-BINDING PROTEIN NATA"/>
    <property type="match status" value="1"/>
</dbReference>
<dbReference type="InterPro" id="IPR050763">
    <property type="entry name" value="ABC_transporter_ATP-binding"/>
</dbReference>
<keyword evidence="5" id="KW-0472">Membrane</keyword>
<keyword evidence="5" id="KW-0812">Transmembrane</keyword>
<accession>A0ABM8BKV8</accession>
<gene>
    <name evidence="7" type="ORF">Vsou_06920</name>
</gene>
<dbReference type="PROSITE" id="PS50893">
    <property type="entry name" value="ABC_TRANSPORTER_2"/>
    <property type="match status" value="1"/>
</dbReference>
<feature type="transmembrane region" description="Helical" evidence="5">
    <location>
        <begin position="86"/>
        <end position="106"/>
    </location>
</feature>
<feature type="domain" description="ABC transporter" evidence="6">
    <location>
        <begin position="4"/>
        <end position="231"/>
    </location>
</feature>
<keyword evidence="3" id="KW-0547">Nucleotide-binding</keyword>
<dbReference type="Gene3D" id="3.40.50.300">
    <property type="entry name" value="P-loop containing nucleotide triphosphate hydrolases"/>
    <property type="match status" value="1"/>
</dbReference>
<evidence type="ECO:0000313" key="7">
    <source>
        <dbReference type="EMBL" id="BDR91599.1"/>
    </source>
</evidence>
<evidence type="ECO:0000313" key="8">
    <source>
        <dbReference type="Proteomes" id="UP001060771"/>
    </source>
</evidence>
<evidence type="ECO:0000256" key="4">
    <source>
        <dbReference type="ARBA" id="ARBA00022840"/>
    </source>
</evidence>
<keyword evidence="8" id="KW-1185">Reference proteome</keyword>
<dbReference type="EMBL" id="AP026830">
    <property type="protein sequence ID" value="BDR91599.1"/>
    <property type="molecule type" value="Genomic_DNA"/>
</dbReference>
<protein>
    <recommendedName>
        <fullName evidence="6">ABC transporter domain-containing protein</fullName>
    </recommendedName>
</protein>
<evidence type="ECO:0000256" key="1">
    <source>
        <dbReference type="ARBA" id="ARBA00005417"/>
    </source>
</evidence>
<organism evidence="7 8">
    <name type="scientific">Vulcanisaeta souniana JCM 11219</name>
    <dbReference type="NCBI Taxonomy" id="1293586"/>
    <lineage>
        <taxon>Archaea</taxon>
        <taxon>Thermoproteota</taxon>
        <taxon>Thermoprotei</taxon>
        <taxon>Thermoproteales</taxon>
        <taxon>Thermoproteaceae</taxon>
        <taxon>Vulcanisaeta</taxon>
    </lineage>
</organism>
<evidence type="ECO:0000256" key="2">
    <source>
        <dbReference type="ARBA" id="ARBA00022448"/>
    </source>
</evidence>
<dbReference type="PANTHER" id="PTHR42711">
    <property type="entry name" value="ABC TRANSPORTER ATP-BINDING PROTEIN"/>
    <property type="match status" value="1"/>
</dbReference>
<evidence type="ECO:0000256" key="3">
    <source>
        <dbReference type="ARBA" id="ARBA00022741"/>
    </source>
</evidence>
<dbReference type="InterPro" id="IPR003593">
    <property type="entry name" value="AAA+_ATPase"/>
</dbReference>
<comment type="similarity">
    <text evidence="1">Belongs to the ABC transporter superfamily.</text>
</comment>
<name>A0ABM8BKV8_9CREN</name>
<keyword evidence="2" id="KW-0813">Transport</keyword>
<keyword evidence="4" id="KW-0067">ATP-binding</keyword>
<keyword evidence="5" id="KW-1133">Transmembrane helix</keyword>
<dbReference type="InterPro" id="IPR027417">
    <property type="entry name" value="P-loop_NTPase"/>
</dbReference>
<dbReference type="InterPro" id="IPR003439">
    <property type="entry name" value="ABC_transporter-like_ATP-bd"/>
</dbReference>
<evidence type="ECO:0000256" key="5">
    <source>
        <dbReference type="SAM" id="Phobius"/>
    </source>
</evidence>
<dbReference type="SUPFAM" id="SSF52540">
    <property type="entry name" value="P-loop containing nucleoside triphosphate hydrolases"/>
    <property type="match status" value="1"/>
</dbReference>
<dbReference type="Pfam" id="PF00005">
    <property type="entry name" value="ABC_tran"/>
    <property type="match status" value="1"/>
</dbReference>
<proteinExistence type="inferred from homology"/>
<sequence length="295" mass="33204">MSAVLFDHVTKRFGRIVAIEDVYLEVPEGKIVVLVGPNGAGKTTLLRLAAGILVPDSGRIFIYGYESTDIRAKRRIGLMTPMDRGVYWRITAMDNLVFFGTLYGLSLREARVRAKKLLEELGLGERINDWVATYSTGMMRRLEIARTLMHDPDVLLLDEPTSGIDIDAKHSILNFIKGLRGRKTVILASHDPQEIELADMVIYINRRILNEAPALKIVKVLVKGSVDGLSEFSVEGVGNDEYVIVTTIDRFNELMSKLAMYNGRVRVMDIDVEVAVAEGNARRVERVMRRREGWL</sequence>
<dbReference type="Proteomes" id="UP001060771">
    <property type="component" value="Chromosome"/>
</dbReference>
<dbReference type="SMART" id="SM00382">
    <property type="entry name" value="AAA"/>
    <property type="match status" value="1"/>
</dbReference>
<reference evidence="8" key="1">
    <citation type="submission" date="2022-09" db="EMBL/GenBank/DDBJ databases">
        <title>Complete genome sequence of Vulcanisaeta souniana.</title>
        <authorList>
            <person name="Kato S."/>
            <person name="Itoh T."/>
            <person name="Ohkuma M."/>
        </authorList>
    </citation>
    <scope>NUCLEOTIDE SEQUENCE [LARGE SCALE GENOMIC DNA]</scope>
    <source>
        <strain evidence="8">JCM 11219</strain>
    </source>
</reference>
<evidence type="ECO:0000259" key="6">
    <source>
        <dbReference type="PROSITE" id="PS50893"/>
    </source>
</evidence>